<evidence type="ECO:0000313" key="1">
    <source>
        <dbReference type="EMBL" id="RRG23802.1"/>
    </source>
</evidence>
<dbReference type="AlphaFoldDB" id="A0A425Y5M6"/>
<dbReference type="RefSeq" id="WP_125029847.1">
    <property type="nucleotide sequence ID" value="NZ_JAPXVP010000003.1"/>
</dbReference>
<proteinExistence type="predicted"/>
<gene>
    <name evidence="1" type="ORF">DWB61_05320</name>
</gene>
<dbReference type="EMBL" id="QQWG01000003">
    <property type="protein sequence ID" value="RRG23802.1"/>
    <property type="molecule type" value="Genomic_DNA"/>
</dbReference>
<protein>
    <submittedName>
        <fullName evidence="1">Uncharacterized protein</fullName>
    </submittedName>
</protein>
<comment type="caution">
    <text evidence="1">The sequence shown here is derived from an EMBL/GenBank/DDBJ whole genome shotgun (WGS) entry which is preliminary data.</text>
</comment>
<accession>A0A425Y5M6</accession>
<reference evidence="1 2" key="1">
    <citation type="submission" date="2018-07" db="EMBL/GenBank/DDBJ databases">
        <title>Draft genome sequence of Ancylomarina sp. M1P.</title>
        <authorList>
            <person name="Yadav S."/>
            <person name="Villanueva L."/>
            <person name="Damste J.S.S."/>
        </authorList>
    </citation>
    <scope>NUCLEOTIDE SEQUENCE [LARGE SCALE GENOMIC DNA]</scope>
    <source>
        <strain evidence="1 2">M1P</strain>
    </source>
</reference>
<dbReference type="Proteomes" id="UP000285794">
    <property type="component" value="Unassembled WGS sequence"/>
</dbReference>
<organism evidence="1 2">
    <name type="scientific">Ancylomarina euxinus</name>
    <dbReference type="NCBI Taxonomy" id="2283627"/>
    <lineage>
        <taxon>Bacteria</taxon>
        <taxon>Pseudomonadati</taxon>
        <taxon>Bacteroidota</taxon>
        <taxon>Bacteroidia</taxon>
        <taxon>Marinilabiliales</taxon>
        <taxon>Marinifilaceae</taxon>
        <taxon>Ancylomarina</taxon>
    </lineage>
</organism>
<name>A0A425Y5M6_9BACT</name>
<sequence length="189" mass="21132">MAVVKNNLVVDGLSGKLGKNIVFRQRNGKTIVSTSPVFSNTKTEKQENHRKRFTKAVRYAQVQMADPVFGEKYRLAAKARGLMTPNNLAIQDYLRPPVIENLEVKGYHGEIGDEIIVEAFDDLEVEKVAVEIYHGDGSLVEKGLACKNGNEFEWHYASTVANSEFSGDRILVKAFDHPGNETYMEIVLS</sequence>
<evidence type="ECO:0000313" key="2">
    <source>
        <dbReference type="Proteomes" id="UP000285794"/>
    </source>
</evidence>
<keyword evidence="2" id="KW-1185">Reference proteome</keyword>
<dbReference type="OrthoDB" id="880927at2"/>